<dbReference type="InterPro" id="IPR004358">
    <property type="entry name" value="Sig_transdc_His_kin-like_C"/>
</dbReference>
<dbReference type="SUPFAM" id="SSF55874">
    <property type="entry name" value="ATPase domain of HSP90 chaperone/DNA topoisomerase II/histidine kinase"/>
    <property type="match status" value="1"/>
</dbReference>
<organism evidence="8 9">
    <name type="scientific">Alterisphingorhabdus coralli</name>
    <dbReference type="NCBI Taxonomy" id="3071408"/>
    <lineage>
        <taxon>Bacteria</taxon>
        <taxon>Pseudomonadati</taxon>
        <taxon>Pseudomonadota</taxon>
        <taxon>Alphaproteobacteria</taxon>
        <taxon>Sphingomonadales</taxon>
        <taxon>Sphingomonadaceae</taxon>
        <taxon>Alterisphingorhabdus (ex Yan et al. 2024)</taxon>
    </lineage>
</organism>
<dbReference type="InterPro" id="IPR003594">
    <property type="entry name" value="HATPase_dom"/>
</dbReference>
<dbReference type="SUPFAM" id="SSF55785">
    <property type="entry name" value="PYP-like sensor domain (PAS domain)"/>
    <property type="match status" value="1"/>
</dbReference>
<keyword evidence="5" id="KW-1133">Transmembrane helix</keyword>
<dbReference type="SMART" id="SM00388">
    <property type="entry name" value="HisKA"/>
    <property type="match status" value="1"/>
</dbReference>
<dbReference type="Pfam" id="PF13188">
    <property type="entry name" value="PAS_8"/>
    <property type="match status" value="1"/>
</dbReference>
<evidence type="ECO:0000256" key="1">
    <source>
        <dbReference type="ARBA" id="ARBA00000085"/>
    </source>
</evidence>
<dbReference type="Proteomes" id="UP001302429">
    <property type="component" value="Chromosome"/>
</dbReference>
<evidence type="ECO:0000259" key="7">
    <source>
        <dbReference type="PROSITE" id="PS50110"/>
    </source>
</evidence>
<dbReference type="Pfam" id="PF02518">
    <property type="entry name" value="HATPase_c"/>
    <property type="match status" value="1"/>
</dbReference>
<dbReference type="InterPro" id="IPR000014">
    <property type="entry name" value="PAS"/>
</dbReference>
<dbReference type="PRINTS" id="PR00344">
    <property type="entry name" value="BCTRLSENSOR"/>
</dbReference>
<protein>
    <recommendedName>
        <fullName evidence="2">histidine kinase</fullName>
        <ecNumber evidence="2">2.7.13.3</ecNumber>
    </recommendedName>
</protein>
<dbReference type="SUPFAM" id="SSF47384">
    <property type="entry name" value="Homodimeric domain of signal transducing histidine kinase"/>
    <property type="match status" value="1"/>
</dbReference>
<dbReference type="Pfam" id="PF00072">
    <property type="entry name" value="Response_reg"/>
    <property type="match status" value="1"/>
</dbReference>
<keyword evidence="3 4" id="KW-0597">Phosphoprotein</keyword>
<dbReference type="CDD" id="cd00082">
    <property type="entry name" value="HisKA"/>
    <property type="match status" value="1"/>
</dbReference>
<feature type="modified residue" description="4-aspartylphosphate" evidence="4">
    <location>
        <position position="738"/>
    </location>
</feature>
<evidence type="ECO:0000256" key="3">
    <source>
        <dbReference type="ARBA" id="ARBA00022553"/>
    </source>
</evidence>
<dbReference type="InterPro" id="IPR035965">
    <property type="entry name" value="PAS-like_dom_sf"/>
</dbReference>
<dbReference type="InterPro" id="IPR003661">
    <property type="entry name" value="HisK_dim/P_dom"/>
</dbReference>
<dbReference type="FunFam" id="1.10.287.130:FF:000037">
    <property type="entry name" value="Hybrid sensor histidine kinase/response regulator"/>
    <property type="match status" value="1"/>
</dbReference>
<dbReference type="GO" id="GO:0000155">
    <property type="term" value="F:phosphorelay sensor kinase activity"/>
    <property type="evidence" value="ECO:0007669"/>
    <property type="project" value="InterPro"/>
</dbReference>
<dbReference type="KEGG" id="acoa:RB602_11490"/>
<dbReference type="InterPro" id="IPR005467">
    <property type="entry name" value="His_kinase_dom"/>
</dbReference>
<name>A0AA97F737_9SPHN</name>
<dbReference type="InterPro" id="IPR011006">
    <property type="entry name" value="CheY-like_superfamily"/>
</dbReference>
<dbReference type="Gene3D" id="1.10.287.130">
    <property type="match status" value="1"/>
</dbReference>
<feature type="domain" description="Response regulatory" evidence="7">
    <location>
        <begin position="688"/>
        <end position="802"/>
    </location>
</feature>
<keyword evidence="5" id="KW-0812">Transmembrane</keyword>
<evidence type="ECO:0000256" key="2">
    <source>
        <dbReference type="ARBA" id="ARBA00012438"/>
    </source>
</evidence>
<dbReference type="InterPro" id="IPR036097">
    <property type="entry name" value="HisK_dim/P_sf"/>
</dbReference>
<evidence type="ECO:0000256" key="5">
    <source>
        <dbReference type="SAM" id="Phobius"/>
    </source>
</evidence>
<dbReference type="InterPro" id="IPR001789">
    <property type="entry name" value="Sig_transdc_resp-reg_receiver"/>
</dbReference>
<evidence type="ECO:0000259" key="6">
    <source>
        <dbReference type="PROSITE" id="PS50109"/>
    </source>
</evidence>
<dbReference type="PROSITE" id="PS50109">
    <property type="entry name" value="HIS_KIN"/>
    <property type="match status" value="1"/>
</dbReference>
<reference evidence="8 9" key="1">
    <citation type="submission" date="2023-10" db="EMBL/GenBank/DDBJ databases">
        <title>Complete genome sequence of a Sphingomonadaceae bacterium.</title>
        <authorList>
            <person name="Yan C."/>
        </authorList>
    </citation>
    <scope>NUCLEOTIDE SEQUENCE [LARGE SCALE GENOMIC DNA]</scope>
    <source>
        <strain evidence="8 9">SCSIO 66989</strain>
    </source>
</reference>
<dbReference type="Gene3D" id="3.40.50.2300">
    <property type="match status" value="1"/>
</dbReference>
<dbReference type="EC" id="2.7.13.3" evidence="2"/>
<sequence length="811" mass="86810">MNSRADSLIAADDDATGFPKPVAAAVFAAMAITVASAYLLTGETMIALLLAGAMAFFAALVWFYVSATSDASELDSYIADWAITSAVADQSDQIIAVTDRAGRLVCANALYARTFGQYVPPTDLKLDSGSAAIAMEAGRAAWRDGAAEADSLRHQGNDYALEVLRIGRAEDHLLWRFRALLQASVVEEAKRLVGGAAGRVASNAGLIAAVVGPEGRIRSVNSAFALRAMGDGNANAVGRDFASFMRVDDAQNIFFEREGQTGPALHLLHMPLTDNDVAMDGSESEHPALVLLLDRQNISSRSDSTLLQLEMMLSLLPFGLAMVSRDGRFLFANSAFAKASGIADDSPPSYPGDLVIADDKAAMADAVRRFASGPAQGGDLAVRFRHQPEEPVSLSIAGVRGFGDAAVLLSLRDSSEEATLKQQVAQATKMQAVGQLAGGVAHDFNNVLTAILGHCDLMLLRHSPGDSDYDDVQQIKNNAGRAASLTRQLLAFSRQQTLRPQILQLPDVIAETSHLLQRLIGEKVTLEVRHDRNLGAIRADPGQLEQVIINLAVNARDAMEQGGILSIETKRISASDVRAMNSDVLPVADYSAIIVRDQGCGISAENQAKIFEPFFTTKDVGKGTGLGLSTVYGIVKQSGGYIFVDSALGEGTTFSIYFPVHDMRGEVAAEPEAKSFEDAPDEQWGSGTILLVEDEDMVRAVAERALTRQGYSVITASDGEDGVEQFAAHDDIDLVISDVVMPVMDGPAMARIIRERDPQVPLIFMSGYAEEQLRKSIDVDNMGFLPKPFTVAQICDSAQKALRKCRSKAEA</sequence>
<proteinExistence type="predicted"/>
<dbReference type="PANTHER" id="PTHR43065">
    <property type="entry name" value="SENSOR HISTIDINE KINASE"/>
    <property type="match status" value="1"/>
</dbReference>
<dbReference type="AlphaFoldDB" id="A0AA97F737"/>
<dbReference type="EMBL" id="CP136594">
    <property type="protein sequence ID" value="WOE74467.1"/>
    <property type="molecule type" value="Genomic_DNA"/>
</dbReference>
<evidence type="ECO:0000313" key="8">
    <source>
        <dbReference type="EMBL" id="WOE74467.1"/>
    </source>
</evidence>
<dbReference type="PANTHER" id="PTHR43065:SF42">
    <property type="entry name" value="TWO-COMPONENT SENSOR PPRA"/>
    <property type="match status" value="1"/>
</dbReference>
<dbReference type="SMART" id="SM00448">
    <property type="entry name" value="REC"/>
    <property type="match status" value="1"/>
</dbReference>
<comment type="catalytic activity">
    <reaction evidence="1">
        <text>ATP + protein L-histidine = ADP + protein N-phospho-L-histidine.</text>
        <dbReference type="EC" id="2.7.13.3"/>
    </reaction>
</comment>
<feature type="transmembrane region" description="Helical" evidence="5">
    <location>
        <begin position="47"/>
        <end position="65"/>
    </location>
</feature>
<keyword evidence="5" id="KW-0472">Membrane</keyword>
<accession>A0AA97F737</accession>
<dbReference type="SMART" id="SM00387">
    <property type="entry name" value="HATPase_c"/>
    <property type="match status" value="1"/>
</dbReference>
<keyword evidence="9" id="KW-1185">Reference proteome</keyword>
<dbReference type="Pfam" id="PF00512">
    <property type="entry name" value="HisKA"/>
    <property type="match status" value="1"/>
</dbReference>
<evidence type="ECO:0000256" key="4">
    <source>
        <dbReference type="PROSITE-ProRule" id="PRU00169"/>
    </source>
</evidence>
<gene>
    <name evidence="8" type="ORF">RB602_11490</name>
</gene>
<feature type="transmembrane region" description="Helical" evidence="5">
    <location>
        <begin position="22"/>
        <end position="40"/>
    </location>
</feature>
<dbReference type="SUPFAM" id="SSF52172">
    <property type="entry name" value="CheY-like"/>
    <property type="match status" value="1"/>
</dbReference>
<dbReference type="InterPro" id="IPR036890">
    <property type="entry name" value="HATPase_C_sf"/>
</dbReference>
<evidence type="ECO:0000313" key="9">
    <source>
        <dbReference type="Proteomes" id="UP001302429"/>
    </source>
</evidence>
<dbReference type="Gene3D" id="3.30.565.10">
    <property type="entry name" value="Histidine kinase-like ATPase, C-terminal domain"/>
    <property type="match status" value="1"/>
</dbReference>
<feature type="domain" description="Histidine kinase" evidence="6">
    <location>
        <begin position="439"/>
        <end position="662"/>
    </location>
</feature>
<dbReference type="PROSITE" id="PS50110">
    <property type="entry name" value="RESPONSE_REGULATORY"/>
    <property type="match status" value="1"/>
</dbReference>